<evidence type="ECO:0000256" key="2">
    <source>
        <dbReference type="ARBA" id="ARBA00022664"/>
    </source>
</evidence>
<name>A0ABM1F1I5_PRICU</name>
<dbReference type="Gene3D" id="1.25.10.10">
    <property type="entry name" value="Leucine-rich Repeat Variant"/>
    <property type="match status" value="2"/>
</dbReference>
<evidence type="ECO:0000256" key="1">
    <source>
        <dbReference type="ARBA" id="ARBA00004123"/>
    </source>
</evidence>
<dbReference type="SUPFAM" id="SSF48371">
    <property type="entry name" value="ARM repeat"/>
    <property type="match status" value="1"/>
</dbReference>
<keyword evidence="3" id="KW-0539">Nucleus</keyword>
<evidence type="ECO:0000313" key="6">
    <source>
        <dbReference type="RefSeq" id="XP_014678306.1"/>
    </source>
</evidence>
<evidence type="ECO:0000259" key="4">
    <source>
        <dbReference type="Pfam" id="PF11935"/>
    </source>
</evidence>
<feature type="domain" description="Symplekin/Pta1 N-terminal" evidence="4">
    <location>
        <begin position="55"/>
        <end position="271"/>
    </location>
</feature>
<dbReference type="InterPro" id="IPR016024">
    <property type="entry name" value="ARM-type_fold"/>
</dbReference>
<gene>
    <name evidence="6" type="primary">LOC106818102</name>
</gene>
<dbReference type="Pfam" id="PF11935">
    <property type="entry name" value="SYMPK_PTA1_N"/>
    <property type="match status" value="1"/>
</dbReference>
<proteinExistence type="predicted"/>
<organism evidence="5 6">
    <name type="scientific">Priapulus caudatus</name>
    <name type="common">Priapulid worm</name>
    <dbReference type="NCBI Taxonomy" id="37621"/>
    <lineage>
        <taxon>Eukaryota</taxon>
        <taxon>Metazoa</taxon>
        <taxon>Ecdysozoa</taxon>
        <taxon>Scalidophora</taxon>
        <taxon>Priapulida</taxon>
        <taxon>Priapulimorpha</taxon>
        <taxon>Priapulimorphida</taxon>
        <taxon>Priapulidae</taxon>
        <taxon>Priapulus</taxon>
    </lineage>
</organism>
<keyword evidence="5" id="KW-1185">Reference proteome</keyword>
<dbReference type="Proteomes" id="UP000695022">
    <property type="component" value="Unplaced"/>
</dbReference>
<dbReference type="RefSeq" id="XP_014678306.1">
    <property type="nucleotide sequence ID" value="XM_014822820.1"/>
</dbReference>
<dbReference type="InterPro" id="IPR032460">
    <property type="entry name" value="Symplekin/Pta1_N"/>
</dbReference>
<protein>
    <submittedName>
        <fullName evidence="6">Symplekin-like</fullName>
    </submittedName>
</protein>
<dbReference type="InterPro" id="IPR011989">
    <property type="entry name" value="ARM-like"/>
</dbReference>
<dbReference type="InterPro" id="IPR021850">
    <property type="entry name" value="Symplekin/Pta1"/>
</dbReference>
<evidence type="ECO:0000313" key="5">
    <source>
        <dbReference type="Proteomes" id="UP000695022"/>
    </source>
</evidence>
<dbReference type="PANTHER" id="PTHR15245">
    <property type="entry name" value="SYMPLEKIN-RELATED"/>
    <property type="match status" value="1"/>
</dbReference>
<sequence>MRRTRALLNGRTRFCQRSDFEVGGGILGSRIKHDCEILPRVVTNLSLNFADMENVAIIKKVIQTHIQLYKVALKWLSKAKEVDDLMQQTWEAMQDLKDKICALLDSENDGLRTYAVKYVEMLVLVNTARSADSEIPKNLRDDISLEKIPKDHIFLKAEKLEGEGNNAFQLLLGFMAHPAISSVNLMACMGSLTAISRQRPHFMYQVMQGFESLHANLPPTLAKSQVSSVRKTLKMQLLILLKHPASIDCHAQMTTLLTDLGATNSEVMKALPKFLEPIVKRKRDEDSDEKKIKRVKGLEEKIIDDLGGETPAPAKQPEKKPKVVEKSVIELTTEDLIPRLTVANVADLVLLSMVTLPDLMPAQFQATYTPIAAAGTEAQIHHVARLLGTQLVHAGYGVGQTQPAVVRLLNEASLLRLDSQRVTNLKQVQELIIKKDANLLDNFLDEMLSFQHDKSLEVKKTVINFIEEACIMVGKAILVPKLSHKDSEIPKNLRDDISLEKILKDASSS</sequence>
<dbReference type="PANTHER" id="PTHR15245:SF20">
    <property type="entry name" value="SYMPLEKIN"/>
    <property type="match status" value="1"/>
</dbReference>
<keyword evidence="2" id="KW-0507">mRNA processing</keyword>
<dbReference type="GeneID" id="106818102"/>
<comment type="subcellular location">
    <subcellularLocation>
        <location evidence="1">Nucleus</location>
    </subcellularLocation>
</comment>
<reference evidence="6" key="1">
    <citation type="submission" date="2025-08" db="UniProtKB">
        <authorList>
            <consortium name="RefSeq"/>
        </authorList>
    </citation>
    <scope>IDENTIFICATION</scope>
</reference>
<accession>A0ABM1F1I5</accession>
<evidence type="ECO:0000256" key="3">
    <source>
        <dbReference type="ARBA" id="ARBA00023242"/>
    </source>
</evidence>